<feature type="transmembrane region" description="Helical" evidence="1">
    <location>
        <begin position="90"/>
        <end position="110"/>
    </location>
</feature>
<accession>A0ABP8CY80</accession>
<feature type="transmembrane region" description="Helical" evidence="1">
    <location>
        <begin position="61"/>
        <end position="83"/>
    </location>
</feature>
<proteinExistence type="predicted"/>
<sequence>MNITSMGQQVESGETLARRLVLCGVIAGPLFIGASLVQALTRSGFSLTTHAISLLLLGDSGWVQFANFGVTGLLSIAFAVGVWRLQHWGSLLIGAYGVLLIAAACCKPDPAFGFPPGSPEGAGSTISGHATLHSLAFFGLVLAVIAACFVYARRFRALKLRAWANYCVATALGTPILLFAGMGLSATGKGGLPLLGVAVATSAWLTTIAVRLRMDSRPR</sequence>
<reference evidence="3" key="1">
    <citation type="journal article" date="2019" name="Int. J. Syst. Evol. Microbiol.">
        <title>The Global Catalogue of Microorganisms (GCM) 10K type strain sequencing project: providing services to taxonomists for standard genome sequencing and annotation.</title>
        <authorList>
            <consortium name="The Broad Institute Genomics Platform"/>
            <consortium name="The Broad Institute Genome Sequencing Center for Infectious Disease"/>
            <person name="Wu L."/>
            <person name="Ma J."/>
        </authorList>
    </citation>
    <scope>NUCLEOTIDE SEQUENCE [LARGE SCALE GENOMIC DNA]</scope>
    <source>
        <strain evidence="3">JCM 17441</strain>
    </source>
</reference>
<organism evidence="2 3">
    <name type="scientific">Dactylosporangium darangshiense</name>
    <dbReference type="NCBI Taxonomy" id="579108"/>
    <lineage>
        <taxon>Bacteria</taxon>
        <taxon>Bacillati</taxon>
        <taxon>Actinomycetota</taxon>
        <taxon>Actinomycetes</taxon>
        <taxon>Micromonosporales</taxon>
        <taxon>Micromonosporaceae</taxon>
        <taxon>Dactylosporangium</taxon>
    </lineage>
</organism>
<keyword evidence="1" id="KW-1133">Transmembrane helix</keyword>
<evidence type="ECO:0000313" key="2">
    <source>
        <dbReference type="EMBL" id="GAA4244470.1"/>
    </source>
</evidence>
<keyword evidence="1" id="KW-0812">Transmembrane</keyword>
<feature type="transmembrane region" description="Helical" evidence="1">
    <location>
        <begin position="163"/>
        <end position="186"/>
    </location>
</feature>
<dbReference type="EMBL" id="BAABAT010000002">
    <property type="protein sequence ID" value="GAA4244470.1"/>
    <property type="molecule type" value="Genomic_DNA"/>
</dbReference>
<evidence type="ECO:0000313" key="3">
    <source>
        <dbReference type="Proteomes" id="UP001500620"/>
    </source>
</evidence>
<name>A0ABP8CY80_9ACTN</name>
<feature type="transmembrane region" description="Helical" evidence="1">
    <location>
        <begin position="192"/>
        <end position="212"/>
    </location>
</feature>
<feature type="transmembrane region" description="Helical" evidence="1">
    <location>
        <begin position="130"/>
        <end position="151"/>
    </location>
</feature>
<dbReference type="InterPro" id="IPR009339">
    <property type="entry name" value="DUF998"/>
</dbReference>
<keyword evidence="1" id="KW-0472">Membrane</keyword>
<feature type="transmembrane region" description="Helical" evidence="1">
    <location>
        <begin position="20"/>
        <end position="41"/>
    </location>
</feature>
<comment type="caution">
    <text evidence="2">The sequence shown here is derived from an EMBL/GenBank/DDBJ whole genome shotgun (WGS) entry which is preliminary data.</text>
</comment>
<dbReference type="Proteomes" id="UP001500620">
    <property type="component" value="Unassembled WGS sequence"/>
</dbReference>
<dbReference type="RefSeq" id="WP_345121245.1">
    <property type="nucleotide sequence ID" value="NZ_BAABAT010000002.1"/>
</dbReference>
<gene>
    <name evidence="2" type="ORF">GCM10022255_007640</name>
</gene>
<protein>
    <submittedName>
        <fullName evidence="2">DUF998 domain-containing protein</fullName>
    </submittedName>
</protein>
<evidence type="ECO:0000256" key="1">
    <source>
        <dbReference type="SAM" id="Phobius"/>
    </source>
</evidence>
<dbReference type="Pfam" id="PF06197">
    <property type="entry name" value="DUF998"/>
    <property type="match status" value="1"/>
</dbReference>
<keyword evidence="3" id="KW-1185">Reference proteome</keyword>